<keyword evidence="3" id="KW-0238">DNA-binding</keyword>
<dbReference type="Pfam" id="PF00196">
    <property type="entry name" value="GerE"/>
    <property type="match status" value="1"/>
</dbReference>
<feature type="domain" description="HTH luxR-type" evidence="6">
    <location>
        <begin position="132"/>
        <end position="197"/>
    </location>
</feature>
<organism evidence="8">
    <name type="scientific">Streptococcus salivarius</name>
    <dbReference type="NCBI Taxonomy" id="1304"/>
    <lineage>
        <taxon>Bacteria</taxon>
        <taxon>Bacillati</taxon>
        <taxon>Bacillota</taxon>
        <taxon>Bacilli</taxon>
        <taxon>Lactobacillales</taxon>
        <taxon>Streptococcaceae</taxon>
        <taxon>Streptococcus</taxon>
    </lineage>
</organism>
<dbReference type="PROSITE" id="PS50043">
    <property type="entry name" value="HTH_LUXR_2"/>
    <property type="match status" value="1"/>
</dbReference>
<evidence type="ECO:0000256" key="5">
    <source>
        <dbReference type="PROSITE-ProRule" id="PRU00169"/>
    </source>
</evidence>
<dbReference type="GO" id="GO:0006355">
    <property type="term" value="P:regulation of DNA-templated transcription"/>
    <property type="evidence" value="ECO:0007669"/>
    <property type="project" value="InterPro"/>
</dbReference>
<dbReference type="PANTHER" id="PTHR45566:SF2">
    <property type="entry name" value="NARL SUBFAMILY"/>
    <property type="match status" value="1"/>
</dbReference>
<evidence type="ECO:0000259" key="6">
    <source>
        <dbReference type="PROSITE" id="PS50043"/>
    </source>
</evidence>
<dbReference type="InterPro" id="IPR016032">
    <property type="entry name" value="Sig_transdc_resp-reg_C-effctor"/>
</dbReference>
<dbReference type="InterPro" id="IPR051015">
    <property type="entry name" value="EvgA-like"/>
</dbReference>
<evidence type="ECO:0000313" key="8">
    <source>
        <dbReference type="EMBL" id="SCW20995.1"/>
    </source>
</evidence>
<evidence type="ECO:0000259" key="7">
    <source>
        <dbReference type="PROSITE" id="PS50110"/>
    </source>
</evidence>
<evidence type="ECO:0000256" key="2">
    <source>
        <dbReference type="ARBA" id="ARBA00023015"/>
    </source>
</evidence>
<evidence type="ECO:0000256" key="3">
    <source>
        <dbReference type="ARBA" id="ARBA00023125"/>
    </source>
</evidence>
<evidence type="ECO:0000256" key="4">
    <source>
        <dbReference type="ARBA" id="ARBA00023163"/>
    </source>
</evidence>
<dbReference type="EMBL" id="LT622837">
    <property type="protein sequence ID" value="SCW20995.1"/>
    <property type="molecule type" value="Genomic_DNA"/>
</dbReference>
<dbReference type="CDD" id="cd06170">
    <property type="entry name" value="LuxR_C_like"/>
    <property type="match status" value="1"/>
</dbReference>
<dbReference type="SMART" id="SM00421">
    <property type="entry name" value="HTH_LUXR"/>
    <property type="match status" value="1"/>
</dbReference>
<keyword evidence="1 5" id="KW-0597">Phosphoprotein</keyword>
<dbReference type="InterPro" id="IPR001789">
    <property type="entry name" value="Sig_transdc_resp-reg_receiver"/>
</dbReference>
<dbReference type="SUPFAM" id="SSF46894">
    <property type="entry name" value="C-terminal effector domain of the bipartite response regulators"/>
    <property type="match status" value="1"/>
</dbReference>
<dbReference type="InterPro" id="IPR011006">
    <property type="entry name" value="CheY-like_superfamily"/>
</dbReference>
<dbReference type="PANTHER" id="PTHR45566">
    <property type="entry name" value="HTH-TYPE TRANSCRIPTIONAL REGULATOR YHJB-RELATED"/>
    <property type="match status" value="1"/>
</dbReference>
<accession>A0A1R3TGY0</accession>
<dbReference type="PRINTS" id="PR00038">
    <property type="entry name" value="HTHLUXR"/>
</dbReference>
<dbReference type="InterPro" id="IPR000792">
    <property type="entry name" value="Tscrpt_reg_LuxR_C"/>
</dbReference>
<sequence>MIKVVVIDDHELVLHGLNERLKQENGFEVVGAFTNYQDLLLCLKYKSVDIIIMDLMLKDIHGFDLISKIESFYKEPLKIVLVSGFYEKLLHKRAIELGVKAFLPKECSYDELISTVYNVYNGNQVIPDSILGERSDCLLTETEIEILRLISKEYTNEKISKKLFISRRTVDSHVSNICTKLNVNGRVGAVREGVKLKLL</sequence>
<dbReference type="RefSeq" id="WP_061455624.1">
    <property type="nucleotide sequence ID" value="NZ_JAPVYI010000002.1"/>
</dbReference>
<dbReference type="InterPro" id="IPR058245">
    <property type="entry name" value="NreC/VraR/RcsB-like_REC"/>
</dbReference>
<dbReference type="GO" id="GO:0000160">
    <property type="term" value="P:phosphorelay signal transduction system"/>
    <property type="evidence" value="ECO:0007669"/>
    <property type="project" value="InterPro"/>
</dbReference>
<feature type="domain" description="Response regulatory" evidence="7">
    <location>
        <begin position="3"/>
        <end position="120"/>
    </location>
</feature>
<protein>
    <submittedName>
        <fullName evidence="8">Two-component system TCS response regulator</fullName>
    </submittedName>
</protein>
<reference evidence="8" key="2">
    <citation type="submission" date="2017-02" db="EMBL/GenBank/DDBJ databases">
        <title>Diversity of integrative and conjugative elements of Streptococcus salivarius and their intra- and interspecies transfer.</title>
        <authorList>
            <person name="Dahmane N."/>
            <person name="Libante V."/>
            <person name="Charron-Bourgoin F."/>
            <person name="Guedon E."/>
            <person name="Guedon G."/>
            <person name="Leblond-Bourget N."/>
            <person name="Payot S."/>
        </authorList>
    </citation>
    <scope>NUCLEOTIDE SEQUENCE</scope>
    <source>
        <strain evidence="8">T93</strain>
    </source>
</reference>
<dbReference type="SMART" id="SM00448">
    <property type="entry name" value="REC"/>
    <property type="match status" value="1"/>
</dbReference>
<dbReference type="SUPFAM" id="SSF52172">
    <property type="entry name" value="CheY-like"/>
    <property type="match status" value="1"/>
</dbReference>
<evidence type="ECO:0000256" key="1">
    <source>
        <dbReference type="ARBA" id="ARBA00022553"/>
    </source>
</evidence>
<name>A0A1R3TGY0_STRSL</name>
<dbReference type="PROSITE" id="PS50110">
    <property type="entry name" value="RESPONSE_REGULATORY"/>
    <property type="match status" value="1"/>
</dbReference>
<keyword evidence="2" id="KW-0805">Transcription regulation</keyword>
<keyword evidence="4" id="KW-0804">Transcription</keyword>
<proteinExistence type="predicted"/>
<dbReference type="AlphaFoldDB" id="A0A1R3TGY0"/>
<feature type="modified residue" description="4-aspartylphosphate" evidence="5">
    <location>
        <position position="54"/>
    </location>
</feature>
<dbReference type="CDD" id="cd17535">
    <property type="entry name" value="REC_NarL-like"/>
    <property type="match status" value="1"/>
</dbReference>
<dbReference type="Gene3D" id="3.40.50.2300">
    <property type="match status" value="1"/>
</dbReference>
<dbReference type="Pfam" id="PF00072">
    <property type="entry name" value="Response_reg"/>
    <property type="match status" value="1"/>
</dbReference>
<reference evidence="8" key="1">
    <citation type="submission" date="2016-08" db="EMBL/GenBank/DDBJ databases">
        <authorList>
            <person name="Seilhamer J.J."/>
        </authorList>
    </citation>
    <scope>NUCLEOTIDE SEQUENCE</scope>
    <source>
        <strain evidence="8">T93</strain>
    </source>
</reference>
<dbReference type="GO" id="GO:0003677">
    <property type="term" value="F:DNA binding"/>
    <property type="evidence" value="ECO:0007669"/>
    <property type="project" value="UniProtKB-KW"/>
</dbReference>